<dbReference type="RefSeq" id="WP_089309099.1">
    <property type="nucleotide sequence ID" value="NZ_FZNK01000012.1"/>
</dbReference>
<accession>A0A238YH16</accession>
<evidence type="ECO:0000313" key="2">
    <source>
        <dbReference type="Proteomes" id="UP000198297"/>
    </source>
</evidence>
<dbReference type="Gene3D" id="3.90.1140.10">
    <property type="entry name" value="Cyclic phosphodiesterase"/>
    <property type="match status" value="1"/>
</dbReference>
<dbReference type="InterPro" id="IPR012386">
    <property type="entry name" value="Cyclic-nucl_3Pdiesterase"/>
</dbReference>
<dbReference type="SUPFAM" id="SSF55144">
    <property type="entry name" value="LigT-like"/>
    <property type="match status" value="1"/>
</dbReference>
<protein>
    <submittedName>
        <fullName evidence="1">Cyclic phosphodiesterase-like protein</fullName>
    </submittedName>
</protein>
<dbReference type="PANTHER" id="PTHR28141">
    <property type="entry name" value="2',3'-CYCLIC-NUCLEOTIDE 3'-PHOSPHODIESTERASE"/>
    <property type="match status" value="1"/>
</dbReference>
<dbReference type="InterPro" id="IPR009097">
    <property type="entry name" value="Cyclic_Pdiesterase"/>
</dbReference>
<dbReference type="AlphaFoldDB" id="A0A238YH16"/>
<sequence length="178" mass="19484">MNARSNRTYSLWLVPGAETTAHRQLQTTITELAERVEDAPVFEPHVTVIGGIDGERAALEDTTRTLAARTAPLELAFDDVRWSTTRHQCVFLPVAPTLELMEIRRSAREALTGSTAAYHPHLSLVYSEMGLTERRDIAQSIDTAAVPDSITCQALALVDTTGPESEWETLVSVPLSGL</sequence>
<dbReference type="PANTHER" id="PTHR28141:SF1">
    <property type="entry name" value="2',3'-CYCLIC-NUCLEOTIDE 3'-PHOSPHODIESTERASE"/>
    <property type="match status" value="1"/>
</dbReference>
<gene>
    <name evidence="1" type="ORF">SAMN06266787_11245</name>
</gene>
<proteinExistence type="predicted"/>
<dbReference type="Proteomes" id="UP000198297">
    <property type="component" value="Unassembled WGS sequence"/>
</dbReference>
<dbReference type="GO" id="GO:0009187">
    <property type="term" value="P:cyclic nucleotide metabolic process"/>
    <property type="evidence" value="ECO:0007669"/>
    <property type="project" value="TreeGrafter"/>
</dbReference>
<dbReference type="Pfam" id="PF07823">
    <property type="entry name" value="CPDase"/>
    <property type="match status" value="1"/>
</dbReference>
<dbReference type="GO" id="GO:0004113">
    <property type="term" value="F:2',3'-cyclic-nucleotide 3'-phosphodiesterase activity"/>
    <property type="evidence" value="ECO:0007669"/>
    <property type="project" value="TreeGrafter"/>
</dbReference>
<organism evidence="1 2">
    <name type="scientific">Halorubrum ezzemoulense</name>
    <name type="common">Halorubrum chaoviator</name>
    <dbReference type="NCBI Taxonomy" id="337243"/>
    <lineage>
        <taxon>Archaea</taxon>
        <taxon>Methanobacteriati</taxon>
        <taxon>Methanobacteriota</taxon>
        <taxon>Stenosarchaea group</taxon>
        <taxon>Halobacteria</taxon>
        <taxon>Halobacteriales</taxon>
        <taxon>Haloferacaceae</taxon>
        <taxon>Halorubrum</taxon>
    </lineage>
</organism>
<reference evidence="1 2" key="1">
    <citation type="submission" date="2017-06" db="EMBL/GenBank/DDBJ databases">
        <authorList>
            <person name="Kim H.J."/>
            <person name="Triplett B.A."/>
        </authorList>
    </citation>
    <scope>NUCLEOTIDE SEQUENCE [LARGE SCALE GENOMIC DNA]</scope>
    <source>
        <strain evidence="1 2">DSM 19316</strain>
    </source>
</reference>
<name>A0A238YH16_HALEZ</name>
<evidence type="ECO:0000313" key="1">
    <source>
        <dbReference type="EMBL" id="SNR70485.1"/>
    </source>
</evidence>
<dbReference type="EMBL" id="FZNK01000012">
    <property type="protein sequence ID" value="SNR70485.1"/>
    <property type="molecule type" value="Genomic_DNA"/>
</dbReference>